<sequence length="614" mass="69850">MEKMAKEYHVRSISLPCRLHPSLAKIEKELERPKTWETSSSIKSGLTGLKELYNCVEELVGCPHTQQALLNHEKFVEKPLDMSVGLLDTCGSAKELLSLMKEQVLELQSVLRRKGVDLSVSSQICAYLCFRKKARKEISKRLKALKTMECCFKSYSYPLLAIDHHLLMVINVLREISKITILFFKKLLLFMREPVLKKSNSGWSLLARIVYTRDNKEKRLINETWDIDVSLCSFHRLFKKIDAKSDVQLLKRRLEEVEGSLRELEEGLDCLSRCHAFFFLENLLYRDSTKTTCNSSILVLPKNSILAKTTKMETISKFPCANQPVRSISFPTRVHPVSKRIEALLNHLKPHHSQPVISNCLEAETIQSDLVVLAEVYNCMEELFHSPQTQQALLRYHDGKLVEKALCGSVTLLDTCESARDLLLVLKEHMQTLHSAIRRRKGDSSIESSISEYDGFKKKAKKTIYKQLGQLKRMQNKDCSFSLLDQDQQLTFLARVIREASNITISILRSVLLFLSMPTTFGTKGSSLISKLKPMVLFSSQKEHKNTNGVADLNSVLCSLLRREKNGDSNGELQRALGVLETLSVNIDGLQGGLDCIFRCLVKNRVSFLNMLAH</sequence>
<dbReference type="EMBL" id="JBGMDY010000001">
    <property type="protein sequence ID" value="KAL2348672.1"/>
    <property type="molecule type" value="Genomic_DNA"/>
</dbReference>
<accession>A0ABD1NKK2</accession>
<dbReference type="InterPro" id="IPR004320">
    <property type="entry name" value="BPS1_pln"/>
</dbReference>
<dbReference type="PANTHER" id="PTHR33070">
    <property type="entry name" value="OS06G0725500 PROTEIN"/>
    <property type="match status" value="1"/>
</dbReference>
<gene>
    <name evidence="1" type="ORF">Fmac_002672</name>
</gene>
<evidence type="ECO:0000313" key="2">
    <source>
        <dbReference type="Proteomes" id="UP001603857"/>
    </source>
</evidence>
<name>A0ABD1NKK2_9FABA</name>
<organism evidence="1 2">
    <name type="scientific">Flemingia macrophylla</name>
    <dbReference type="NCBI Taxonomy" id="520843"/>
    <lineage>
        <taxon>Eukaryota</taxon>
        <taxon>Viridiplantae</taxon>
        <taxon>Streptophyta</taxon>
        <taxon>Embryophyta</taxon>
        <taxon>Tracheophyta</taxon>
        <taxon>Spermatophyta</taxon>
        <taxon>Magnoliopsida</taxon>
        <taxon>eudicotyledons</taxon>
        <taxon>Gunneridae</taxon>
        <taxon>Pentapetalae</taxon>
        <taxon>rosids</taxon>
        <taxon>fabids</taxon>
        <taxon>Fabales</taxon>
        <taxon>Fabaceae</taxon>
        <taxon>Papilionoideae</taxon>
        <taxon>50 kb inversion clade</taxon>
        <taxon>NPAAA clade</taxon>
        <taxon>indigoferoid/millettioid clade</taxon>
        <taxon>Phaseoleae</taxon>
        <taxon>Flemingia</taxon>
    </lineage>
</organism>
<proteinExistence type="predicted"/>
<comment type="caution">
    <text evidence="1">The sequence shown here is derived from an EMBL/GenBank/DDBJ whole genome shotgun (WGS) entry which is preliminary data.</text>
</comment>
<reference evidence="1 2" key="1">
    <citation type="submission" date="2024-08" db="EMBL/GenBank/DDBJ databases">
        <title>Insights into the chromosomal genome structure of Flemingia macrophylla.</title>
        <authorList>
            <person name="Ding Y."/>
            <person name="Zhao Y."/>
            <person name="Bi W."/>
            <person name="Wu M."/>
            <person name="Zhao G."/>
            <person name="Gong Y."/>
            <person name="Li W."/>
            <person name="Zhang P."/>
        </authorList>
    </citation>
    <scope>NUCLEOTIDE SEQUENCE [LARGE SCALE GENOMIC DNA]</scope>
    <source>
        <strain evidence="1">DYQJB</strain>
        <tissue evidence="1">Leaf</tissue>
    </source>
</reference>
<dbReference type="Pfam" id="PF03087">
    <property type="entry name" value="BPS1"/>
    <property type="match status" value="2"/>
</dbReference>
<dbReference type="AlphaFoldDB" id="A0ABD1NKK2"/>
<protein>
    <submittedName>
        <fullName evidence="1">Uncharacterized protein</fullName>
    </submittedName>
</protein>
<keyword evidence="2" id="KW-1185">Reference proteome</keyword>
<dbReference type="PANTHER" id="PTHR33070:SF75">
    <property type="entry name" value="SELECTION_UPKEEP OF INTRAEPITHELIAL T-CELLS PROTEIN"/>
    <property type="match status" value="1"/>
</dbReference>
<evidence type="ECO:0000313" key="1">
    <source>
        <dbReference type="EMBL" id="KAL2348672.1"/>
    </source>
</evidence>
<dbReference type="Proteomes" id="UP001603857">
    <property type="component" value="Unassembled WGS sequence"/>
</dbReference>